<proteinExistence type="predicted"/>
<dbReference type="Proteomes" id="UP000199670">
    <property type="component" value="Unassembled WGS sequence"/>
</dbReference>
<evidence type="ECO:0000313" key="2">
    <source>
        <dbReference type="Proteomes" id="UP000199670"/>
    </source>
</evidence>
<dbReference type="AlphaFoldDB" id="A0A1C4D380"/>
<reference evidence="2" key="1">
    <citation type="submission" date="2016-08" db="EMBL/GenBank/DDBJ databases">
        <authorList>
            <person name="Varghese N."/>
            <person name="Submissions Spin"/>
        </authorList>
    </citation>
    <scope>NUCLEOTIDE SEQUENCE [LARGE SCALE GENOMIC DNA]</scope>
    <source>
        <strain evidence="2">R-53248</strain>
    </source>
</reference>
<name>A0A1C4D380_9GAMM</name>
<gene>
    <name evidence="1" type="ORF">GA0061081_11313</name>
</gene>
<organism evidence="1 2">
    <name type="scientific">Gilliamella bombicola</name>
    <dbReference type="NCBI Taxonomy" id="1798182"/>
    <lineage>
        <taxon>Bacteria</taxon>
        <taxon>Pseudomonadati</taxon>
        <taxon>Pseudomonadota</taxon>
        <taxon>Gammaproteobacteria</taxon>
        <taxon>Orbales</taxon>
        <taxon>Orbaceae</taxon>
        <taxon>Gilliamella</taxon>
    </lineage>
</organism>
<keyword evidence="2" id="KW-1185">Reference proteome</keyword>
<dbReference type="InterPro" id="IPR016186">
    <property type="entry name" value="C-type_lectin-like/link_sf"/>
</dbReference>
<evidence type="ECO:0000313" key="1">
    <source>
        <dbReference type="EMBL" id="SCC25678.1"/>
    </source>
</evidence>
<sequence length="461" mass="49923">MQTSRVIEGSGPYLTSDGGLTKVTDLESLFAITLPHGAKVSPSTNTSSRTNPIVLSTWRTFADIKTIFPPSTTFVRLNDLVNTYHYWGDDDGDGQGTNGVTATGTLWLSLEDKNGNTVGLNDTLDACKAPYRVTIGLNLDGASLTTQYGVPNRRVFSTTNDREYYYFKPNANCLVFMQSARPNLLYGGTTGINSNDNPRYAGPSNIWSPTKGFLTQSTRSSSYDQNFPTTGADGLYFDLEVPTGINASQLTWSVVTNGNITATVTSVTPSDSWIPSVDRGKVVARVKLSGPRADSARIRSNYPSPLDVPTLPQTFELVGRDSDGNGVKYGFVLKQWFVNRGISTGNRSRVSNWCSNLGYRLARVRDLTNAVCSGENSGSWCQGSVGATPSSSNNTYMRHIGAGFFTEWGRMINYSGAEFVPNTYWTSDVVSSSEGFAVNGGNGRVGRNNFADTVYAVCTTP</sequence>
<protein>
    <submittedName>
        <fullName evidence="1">Uncharacterized protein</fullName>
    </submittedName>
</protein>
<dbReference type="EMBL" id="FMAQ01000013">
    <property type="protein sequence ID" value="SCC25678.1"/>
    <property type="molecule type" value="Genomic_DNA"/>
</dbReference>
<accession>A0A1C4D380</accession>
<dbReference type="Gene3D" id="3.10.100.10">
    <property type="entry name" value="Mannose-Binding Protein A, subunit A"/>
    <property type="match status" value="1"/>
</dbReference>
<dbReference type="RefSeq" id="WP_141683363.1">
    <property type="nucleotide sequence ID" value="NZ_FMAQ01000013.1"/>
</dbReference>